<dbReference type="EC" id="2.7.1.180" evidence="1 10"/>
<dbReference type="GO" id="GO:0016740">
    <property type="term" value="F:transferase activity"/>
    <property type="evidence" value="ECO:0007669"/>
    <property type="project" value="UniProtKB-UniRule"/>
</dbReference>
<dbReference type="Pfam" id="PF02424">
    <property type="entry name" value="ApbE"/>
    <property type="match status" value="1"/>
</dbReference>
<evidence type="ECO:0000256" key="10">
    <source>
        <dbReference type="PIRNR" id="PIRNR006268"/>
    </source>
</evidence>
<dbReference type="AlphaFoldDB" id="A0A1G9IYV6"/>
<dbReference type="RefSeq" id="WP_092722399.1">
    <property type="nucleotide sequence ID" value="NZ_FNGW01000001.1"/>
</dbReference>
<evidence type="ECO:0000256" key="2">
    <source>
        <dbReference type="ARBA" id="ARBA00016337"/>
    </source>
</evidence>
<evidence type="ECO:0000256" key="7">
    <source>
        <dbReference type="ARBA" id="ARBA00022842"/>
    </source>
</evidence>
<keyword evidence="13" id="KW-1185">Reference proteome</keyword>
<name>A0A1G9IYV6_9FIRM</name>
<feature type="binding site" evidence="11">
    <location>
        <position position="268"/>
    </location>
    <ligand>
        <name>Mg(2+)</name>
        <dbReference type="ChEBI" id="CHEBI:18420"/>
    </ligand>
</feature>
<dbReference type="STRING" id="1121325.SAMN04515677_101437"/>
<keyword evidence="4 10" id="KW-0808">Transferase</keyword>
<dbReference type="PIRSF" id="PIRSF006268">
    <property type="entry name" value="ApbE"/>
    <property type="match status" value="1"/>
</dbReference>
<keyword evidence="12" id="KW-0449">Lipoprotein</keyword>
<evidence type="ECO:0000256" key="4">
    <source>
        <dbReference type="ARBA" id="ARBA00022679"/>
    </source>
</evidence>
<dbReference type="Gene3D" id="3.10.520.10">
    <property type="entry name" value="ApbE-like domains"/>
    <property type="match status" value="1"/>
</dbReference>
<dbReference type="InterPro" id="IPR024932">
    <property type="entry name" value="ApbE"/>
</dbReference>
<keyword evidence="6 10" id="KW-0274">FAD</keyword>
<gene>
    <name evidence="12" type="ORF">SAMN04515677_101437</name>
</gene>
<evidence type="ECO:0000313" key="13">
    <source>
        <dbReference type="Proteomes" id="UP000199068"/>
    </source>
</evidence>
<dbReference type="Proteomes" id="UP000199068">
    <property type="component" value="Unassembled WGS sequence"/>
</dbReference>
<comment type="similarity">
    <text evidence="10">Belongs to the ApbE family.</text>
</comment>
<proteinExistence type="inferred from homology"/>
<organism evidence="12 13">
    <name type="scientific">Romboutsia lituseburensis DSM 797</name>
    <dbReference type="NCBI Taxonomy" id="1121325"/>
    <lineage>
        <taxon>Bacteria</taxon>
        <taxon>Bacillati</taxon>
        <taxon>Bacillota</taxon>
        <taxon>Clostridia</taxon>
        <taxon>Peptostreptococcales</taxon>
        <taxon>Peptostreptococcaceae</taxon>
        <taxon>Romboutsia</taxon>
    </lineage>
</organism>
<accession>A0A1G9IYV6</accession>
<dbReference type="SUPFAM" id="SSF143631">
    <property type="entry name" value="ApbE-like"/>
    <property type="match status" value="1"/>
</dbReference>
<dbReference type="InterPro" id="IPR003374">
    <property type="entry name" value="ApbE-like_sf"/>
</dbReference>
<evidence type="ECO:0000256" key="3">
    <source>
        <dbReference type="ARBA" id="ARBA00022630"/>
    </source>
</evidence>
<evidence type="ECO:0000256" key="5">
    <source>
        <dbReference type="ARBA" id="ARBA00022723"/>
    </source>
</evidence>
<evidence type="ECO:0000256" key="9">
    <source>
        <dbReference type="ARBA" id="ARBA00048540"/>
    </source>
</evidence>
<reference evidence="12 13" key="1">
    <citation type="submission" date="2016-10" db="EMBL/GenBank/DDBJ databases">
        <authorList>
            <person name="de Groot N.N."/>
        </authorList>
    </citation>
    <scope>NUCLEOTIDE SEQUENCE [LARGE SCALE GENOMIC DNA]</scope>
    <source>
        <strain evidence="12 13">DSM 797</strain>
    </source>
</reference>
<protein>
    <recommendedName>
        <fullName evidence="2 10">FAD:protein FMN transferase</fullName>
        <ecNumber evidence="1 10">2.7.1.180</ecNumber>
    </recommendedName>
    <alternativeName>
        <fullName evidence="8 10">Flavin transferase</fullName>
    </alternativeName>
</protein>
<evidence type="ECO:0000256" key="8">
    <source>
        <dbReference type="ARBA" id="ARBA00031306"/>
    </source>
</evidence>
<keyword evidence="5 10" id="KW-0479">Metal-binding</keyword>
<evidence type="ECO:0000313" key="12">
    <source>
        <dbReference type="EMBL" id="SDL30292.1"/>
    </source>
</evidence>
<dbReference type="EMBL" id="FNGW01000001">
    <property type="protein sequence ID" value="SDL30292.1"/>
    <property type="molecule type" value="Genomic_DNA"/>
</dbReference>
<dbReference type="PANTHER" id="PTHR30040">
    <property type="entry name" value="THIAMINE BIOSYNTHESIS LIPOPROTEIN APBE"/>
    <property type="match status" value="1"/>
</dbReference>
<keyword evidence="7 10" id="KW-0460">Magnesium</keyword>
<feature type="binding site" evidence="11">
    <location>
        <position position="264"/>
    </location>
    <ligand>
        <name>Mg(2+)</name>
        <dbReference type="ChEBI" id="CHEBI:18420"/>
    </ligand>
</feature>
<keyword evidence="3 10" id="KW-0285">Flavoprotein</keyword>
<evidence type="ECO:0000256" key="11">
    <source>
        <dbReference type="PIRSR" id="PIRSR006268-2"/>
    </source>
</evidence>
<feature type="binding site" evidence="11">
    <location>
        <position position="150"/>
    </location>
    <ligand>
        <name>Mg(2+)</name>
        <dbReference type="ChEBI" id="CHEBI:18420"/>
    </ligand>
</feature>
<sequence length="319" mass="36223">MLDIMERKDFIFNTNVEQKIYTSKLSDSLVLDKATNMMIDLEKRLNFYDSSSEISQINKYAGHKFVKVSFETFELIKQSIKFSQKTDGLFDISVAPLVSAWKINSKNPNILKKEEAKKIASIVNYKDILLDDNNLSIMLKHENQKIDLGAIAKGYIADKIINLYKENNITSAVINIGGNVKVLGRKENKSLWKVGIYEPIKHSQDIIGALELENMSVVTSGDYERAFLSEGKVYHHILDPHTGYPADTDLKSITIVSKESILGDAFSTPLFMMGKYMACDFMKFNNLSGVMISKDDEIIITKDLLHKFNLFCDKKVLSY</sequence>
<evidence type="ECO:0000256" key="6">
    <source>
        <dbReference type="ARBA" id="ARBA00022827"/>
    </source>
</evidence>
<comment type="catalytic activity">
    <reaction evidence="9 10">
        <text>L-threonyl-[protein] + FAD = FMN-L-threonyl-[protein] + AMP + H(+)</text>
        <dbReference type="Rhea" id="RHEA:36847"/>
        <dbReference type="Rhea" id="RHEA-COMP:11060"/>
        <dbReference type="Rhea" id="RHEA-COMP:11061"/>
        <dbReference type="ChEBI" id="CHEBI:15378"/>
        <dbReference type="ChEBI" id="CHEBI:30013"/>
        <dbReference type="ChEBI" id="CHEBI:57692"/>
        <dbReference type="ChEBI" id="CHEBI:74257"/>
        <dbReference type="ChEBI" id="CHEBI:456215"/>
        <dbReference type="EC" id="2.7.1.180"/>
    </reaction>
</comment>
<evidence type="ECO:0000256" key="1">
    <source>
        <dbReference type="ARBA" id="ARBA00011955"/>
    </source>
</evidence>
<dbReference type="GO" id="GO:0046872">
    <property type="term" value="F:metal ion binding"/>
    <property type="evidence" value="ECO:0007669"/>
    <property type="project" value="UniProtKB-UniRule"/>
</dbReference>
<comment type="cofactor">
    <cofactor evidence="11">
        <name>Mg(2+)</name>
        <dbReference type="ChEBI" id="CHEBI:18420"/>
    </cofactor>
    <cofactor evidence="11">
        <name>Mn(2+)</name>
        <dbReference type="ChEBI" id="CHEBI:29035"/>
    </cofactor>
    <text evidence="11">Magnesium. Can also use manganese.</text>
</comment>
<dbReference type="PANTHER" id="PTHR30040:SF2">
    <property type="entry name" value="FAD:PROTEIN FMN TRANSFERASE"/>
    <property type="match status" value="1"/>
</dbReference>